<feature type="compositionally biased region" description="Polar residues" evidence="1">
    <location>
        <begin position="42"/>
        <end position="51"/>
    </location>
</feature>
<organism evidence="2 3">
    <name type="scientific">Plasmodium ovale curtisi</name>
    <dbReference type="NCBI Taxonomy" id="864141"/>
    <lineage>
        <taxon>Eukaryota</taxon>
        <taxon>Sar</taxon>
        <taxon>Alveolata</taxon>
        <taxon>Apicomplexa</taxon>
        <taxon>Aconoidasida</taxon>
        <taxon>Haemosporida</taxon>
        <taxon>Plasmodiidae</taxon>
        <taxon>Plasmodium</taxon>
        <taxon>Plasmodium (Plasmodium)</taxon>
    </lineage>
</organism>
<sequence length="79" mass="9451">MVRSHVSEKTYEMFSLAYRSIKMRSVYLNFKLRYTRIENPTEDASNTNGSDTNRRSDRGVEERCLTRKRPHCNLQHHCK</sequence>
<dbReference type="Proteomes" id="UP000078546">
    <property type="component" value="Unassembled WGS sequence"/>
</dbReference>
<name>A0A1A8WX47_PLAOA</name>
<reference evidence="3" key="1">
    <citation type="submission" date="2016-05" db="EMBL/GenBank/DDBJ databases">
        <authorList>
            <person name="Naeem Raeece"/>
        </authorList>
    </citation>
    <scope>NUCLEOTIDE SEQUENCE [LARGE SCALE GENOMIC DNA]</scope>
</reference>
<evidence type="ECO:0000313" key="3">
    <source>
        <dbReference type="Proteomes" id="UP000078546"/>
    </source>
</evidence>
<proteinExistence type="predicted"/>
<evidence type="ECO:0000313" key="2">
    <source>
        <dbReference type="EMBL" id="SBS96938.1"/>
    </source>
</evidence>
<protein>
    <submittedName>
        <fullName evidence="2">Uncharacterized protein</fullName>
    </submittedName>
</protein>
<dbReference type="EMBL" id="FLQV01000635">
    <property type="protein sequence ID" value="SBS96938.1"/>
    <property type="molecule type" value="Genomic_DNA"/>
</dbReference>
<dbReference type="AlphaFoldDB" id="A0A1A8WX47"/>
<evidence type="ECO:0000256" key="1">
    <source>
        <dbReference type="SAM" id="MobiDB-lite"/>
    </source>
</evidence>
<gene>
    <name evidence="2" type="ORF">POVCU1_034630</name>
</gene>
<feature type="region of interest" description="Disordered" evidence="1">
    <location>
        <begin position="38"/>
        <end position="61"/>
    </location>
</feature>
<accession>A0A1A8WX47</accession>
<feature type="compositionally biased region" description="Basic and acidic residues" evidence="1">
    <location>
        <begin position="52"/>
        <end position="61"/>
    </location>
</feature>